<dbReference type="EMBL" id="VSRR010010193">
    <property type="protein sequence ID" value="MPC51462.1"/>
    <property type="molecule type" value="Genomic_DNA"/>
</dbReference>
<evidence type="ECO:0000313" key="2">
    <source>
        <dbReference type="EMBL" id="MPC51462.1"/>
    </source>
</evidence>
<evidence type="ECO:0000313" key="3">
    <source>
        <dbReference type="Proteomes" id="UP000324222"/>
    </source>
</evidence>
<keyword evidence="1" id="KW-1133">Transmembrane helix</keyword>
<protein>
    <submittedName>
        <fullName evidence="2">Uncharacterized protein</fullName>
    </submittedName>
</protein>
<keyword evidence="1" id="KW-0812">Transmembrane</keyword>
<keyword evidence="1" id="KW-0472">Membrane</keyword>
<evidence type="ECO:0000256" key="1">
    <source>
        <dbReference type="SAM" id="Phobius"/>
    </source>
</evidence>
<keyword evidence="3" id="KW-1185">Reference proteome</keyword>
<name>A0A5B7FXZ7_PORTR</name>
<organism evidence="2 3">
    <name type="scientific">Portunus trituberculatus</name>
    <name type="common">Swimming crab</name>
    <name type="synonym">Neptunus trituberculatus</name>
    <dbReference type="NCBI Taxonomy" id="210409"/>
    <lineage>
        <taxon>Eukaryota</taxon>
        <taxon>Metazoa</taxon>
        <taxon>Ecdysozoa</taxon>
        <taxon>Arthropoda</taxon>
        <taxon>Crustacea</taxon>
        <taxon>Multicrustacea</taxon>
        <taxon>Malacostraca</taxon>
        <taxon>Eumalacostraca</taxon>
        <taxon>Eucarida</taxon>
        <taxon>Decapoda</taxon>
        <taxon>Pleocyemata</taxon>
        <taxon>Brachyura</taxon>
        <taxon>Eubrachyura</taxon>
        <taxon>Portunoidea</taxon>
        <taxon>Portunidae</taxon>
        <taxon>Portuninae</taxon>
        <taxon>Portunus</taxon>
    </lineage>
</organism>
<feature type="transmembrane region" description="Helical" evidence="1">
    <location>
        <begin position="12"/>
        <end position="33"/>
    </location>
</feature>
<proteinExistence type="predicted"/>
<sequence length="34" mass="3899">MRPSTEVVKMRITCIITLIPSILRGIFTLIFGYD</sequence>
<reference evidence="2 3" key="1">
    <citation type="submission" date="2019-05" db="EMBL/GenBank/DDBJ databases">
        <title>Another draft genome of Portunus trituberculatus and its Hox gene families provides insights of decapod evolution.</title>
        <authorList>
            <person name="Jeong J.-H."/>
            <person name="Song I."/>
            <person name="Kim S."/>
            <person name="Choi T."/>
            <person name="Kim D."/>
            <person name="Ryu S."/>
            <person name="Kim W."/>
        </authorList>
    </citation>
    <scope>NUCLEOTIDE SEQUENCE [LARGE SCALE GENOMIC DNA]</scope>
    <source>
        <tissue evidence="2">Muscle</tissue>
    </source>
</reference>
<accession>A0A5B7FXZ7</accession>
<dbReference type="AlphaFoldDB" id="A0A5B7FXZ7"/>
<comment type="caution">
    <text evidence="2">The sequence shown here is derived from an EMBL/GenBank/DDBJ whole genome shotgun (WGS) entry which is preliminary data.</text>
</comment>
<gene>
    <name evidence="2" type="ORF">E2C01_045308</name>
</gene>
<dbReference type="Proteomes" id="UP000324222">
    <property type="component" value="Unassembled WGS sequence"/>
</dbReference>